<organism evidence="2 3">
    <name type="scientific">Streptomyces carminius</name>
    <dbReference type="NCBI Taxonomy" id="2665496"/>
    <lineage>
        <taxon>Bacteria</taxon>
        <taxon>Bacillati</taxon>
        <taxon>Actinomycetota</taxon>
        <taxon>Actinomycetes</taxon>
        <taxon>Kitasatosporales</taxon>
        <taxon>Streptomycetaceae</taxon>
        <taxon>Streptomyces</taxon>
    </lineage>
</organism>
<dbReference type="PANTHER" id="PTHR12993">
    <property type="entry name" value="N-ACETYLGLUCOSAMINYL-PHOSPHATIDYLINOSITOL DE-N-ACETYLASE-RELATED"/>
    <property type="match status" value="1"/>
</dbReference>
<evidence type="ECO:0000313" key="3">
    <source>
        <dbReference type="Proteomes" id="UP000230407"/>
    </source>
</evidence>
<keyword evidence="1" id="KW-0862">Zinc</keyword>
<dbReference type="PANTHER" id="PTHR12993:SF26">
    <property type="entry name" value="1D-MYO-INOSITOL 2-ACETAMIDO-2-DEOXY-ALPHA-D-GLUCOPYRANOSIDE DEACETYLASE"/>
    <property type="match status" value="1"/>
</dbReference>
<name>A0A2M8LZP3_9ACTN</name>
<dbReference type="SUPFAM" id="SSF102588">
    <property type="entry name" value="LmbE-like"/>
    <property type="match status" value="1"/>
</dbReference>
<dbReference type="EMBL" id="PGGW01000040">
    <property type="protein sequence ID" value="PJE97433.1"/>
    <property type="molecule type" value="Genomic_DNA"/>
</dbReference>
<dbReference type="Gene3D" id="3.40.50.10320">
    <property type="entry name" value="LmbE-like"/>
    <property type="match status" value="1"/>
</dbReference>
<dbReference type="RefSeq" id="WP_100201974.1">
    <property type="nucleotide sequence ID" value="NZ_PGGW01000040.1"/>
</dbReference>
<dbReference type="GO" id="GO:0016811">
    <property type="term" value="F:hydrolase activity, acting on carbon-nitrogen (but not peptide) bonds, in linear amides"/>
    <property type="evidence" value="ECO:0007669"/>
    <property type="project" value="TreeGrafter"/>
</dbReference>
<dbReference type="AlphaFoldDB" id="A0A2M8LZP3"/>
<proteinExistence type="predicted"/>
<keyword evidence="3" id="KW-1185">Reference proteome</keyword>
<evidence type="ECO:0000256" key="1">
    <source>
        <dbReference type="ARBA" id="ARBA00022833"/>
    </source>
</evidence>
<dbReference type="GO" id="GO:0016137">
    <property type="term" value="P:glycoside metabolic process"/>
    <property type="evidence" value="ECO:0007669"/>
    <property type="project" value="UniProtKB-ARBA"/>
</dbReference>
<dbReference type="InterPro" id="IPR003737">
    <property type="entry name" value="GlcNAc_PI_deacetylase-related"/>
</dbReference>
<protein>
    <submittedName>
        <fullName evidence="2">PIG-L domain-containing protein</fullName>
    </submittedName>
</protein>
<evidence type="ECO:0000313" key="2">
    <source>
        <dbReference type="EMBL" id="PJE97433.1"/>
    </source>
</evidence>
<dbReference type="Proteomes" id="UP000230407">
    <property type="component" value="Unassembled WGS sequence"/>
</dbReference>
<sequence length="265" mass="28540">MTTILAFHAHPDDEVLLTGGTLARAAAEGHRVVVVTATDGHVRAVPADREAPRLAELRASAAVLGVARTVHLGYADSGHGPVLHPDPPGRTRFVRADVEEAAGRLAAVLREEAADVLLSYDANGGYGHRDHVRVHRIGRRAAELAGTPRLLEATVPRETVARLMRLARLVRLPLRFDPAALHTVYSPQAAVTHTVDIRRFARHKQAALAAHRSQLMGPGRLSPLMRALVRLPAPLFGLLLGREWYTEVSPAPASPAADGAFRTAR</sequence>
<comment type="caution">
    <text evidence="2">The sequence shown here is derived from an EMBL/GenBank/DDBJ whole genome shotgun (WGS) entry which is preliminary data.</text>
</comment>
<dbReference type="InterPro" id="IPR024078">
    <property type="entry name" value="LmbE-like_dom_sf"/>
</dbReference>
<gene>
    <name evidence="2" type="ORF">CUT44_12170</name>
</gene>
<dbReference type="Pfam" id="PF02585">
    <property type="entry name" value="PIG-L"/>
    <property type="match status" value="1"/>
</dbReference>
<accession>A0A2M8LZP3</accession>
<reference evidence="2 3" key="1">
    <citation type="submission" date="2017-11" db="EMBL/GenBank/DDBJ databases">
        <title>Streptomyces carmine sp. nov., a novel actinomycete isolated from Sophora alopecuroides in Xinjiang, China.</title>
        <authorList>
            <person name="Wang Y."/>
            <person name="Luo X."/>
            <person name="Wan C."/>
            <person name="Zhang L."/>
        </authorList>
    </citation>
    <scope>NUCLEOTIDE SEQUENCE [LARGE SCALE GENOMIC DNA]</scope>
    <source>
        <strain evidence="2 3">TRM SA0054</strain>
    </source>
</reference>